<dbReference type="WBParaSite" id="maker-unitig_38534-snap-gene-0.1-mRNA-1">
    <property type="protein sequence ID" value="maker-unitig_38534-snap-gene-0.1-mRNA-1"/>
    <property type="gene ID" value="maker-unitig_38534-snap-gene-0.1"/>
</dbReference>
<dbReference type="Proteomes" id="UP000095280">
    <property type="component" value="Unplaced"/>
</dbReference>
<evidence type="ECO:0000313" key="2">
    <source>
        <dbReference type="Proteomes" id="UP000095280"/>
    </source>
</evidence>
<reference evidence="3" key="1">
    <citation type="submission" date="2016-11" db="UniProtKB">
        <authorList>
            <consortium name="WormBaseParasite"/>
        </authorList>
    </citation>
    <scope>IDENTIFICATION</scope>
</reference>
<evidence type="ECO:0000313" key="3">
    <source>
        <dbReference type="WBParaSite" id="maker-unitig_38534-snap-gene-0.1-mRNA-1"/>
    </source>
</evidence>
<evidence type="ECO:0000256" key="1">
    <source>
        <dbReference type="SAM" id="MobiDB-lite"/>
    </source>
</evidence>
<protein>
    <submittedName>
        <fullName evidence="3">Homeobox domain-containing protein</fullName>
    </submittedName>
</protein>
<proteinExistence type="predicted"/>
<feature type="compositionally biased region" description="Low complexity" evidence="1">
    <location>
        <begin position="144"/>
        <end position="157"/>
    </location>
</feature>
<name>A0A1I8FKT7_9PLAT</name>
<feature type="compositionally biased region" description="Basic and acidic residues" evidence="1">
    <location>
        <begin position="206"/>
        <end position="218"/>
    </location>
</feature>
<sequence length="362" mass="40126">HQWKPASRTGVEFHAVNSLHACRAAPPGRPVQKRFGLDVARWCRHQRRQRRGRRRRRWPVAAIPPAFVESAGHQKVRLWLSNFCDSRSLSKSAPSASMALADSNSPDHLAPAGPAKRRGPGLRRQRTFLGRLWRLLLTRSSRGPLLNCPKQPAAAQAQRREPQKPEVAARTSLNRLLLNRLSLLSNSTPTPELGALKSARTQNATREFRRGDWLRHNSELTASSGGKTQPQSGGRNKSGEVVHKPSGRRLPHPVEDDDGGDDSGTGSSTPSARNLVRHPEPYHVAHPASYVLPGQRVQLTADRITDIDHPAGCGISQAHRESLRDDAAFDLQTSNGHTVADYAAENRQRRELLAGMRDTIRR</sequence>
<feature type="region of interest" description="Disordered" evidence="1">
    <location>
        <begin position="95"/>
        <end position="123"/>
    </location>
</feature>
<feature type="compositionally biased region" description="Polar residues" evidence="1">
    <location>
        <begin position="219"/>
        <end position="235"/>
    </location>
</feature>
<feature type="region of interest" description="Disordered" evidence="1">
    <location>
        <begin position="185"/>
        <end position="276"/>
    </location>
</feature>
<feature type="region of interest" description="Disordered" evidence="1">
    <location>
        <begin position="144"/>
        <end position="168"/>
    </location>
</feature>
<keyword evidence="2" id="KW-1185">Reference proteome</keyword>
<accession>A0A1I8FKT7</accession>
<organism evidence="2 3">
    <name type="scientific">Macrostomum lignano</name>
    <dbReference type="NCBI Taxonomy" id="282301"/>
    <lineage>
        <taxon>Eukaryota</taxon>
        <taxon>Metazoa</taxon>
        <taxon>Spiralia</taxon>
        <taxon>Lophotrochozoa</taxon>
        <taxon>Platyhelminthes</taxon>
        <taxon>Rhabditophora</taxon>
        <taxon>Macrostomorpha</taxon>
        <taxon>Macrostomida</taxon>
        <taxon>Macrostomidae</taxon>
        <taxon>Macrostomum</taxon>
    </lineage>
</organism>
<dbReference type="AlphaFoldDB" id="A0A1I8FKT7"/>